<dbReference type="InterPro" id="IPR040256">
    <property type="entry name" value="At4g02000-like"/>
</dbReference>
<feature type="domain" description="DUF4283" evidence="1">
    <location>
        <begin position="4"/>
        <end position="58"/>
    </location>
</feature>
<dbReference type="OrthoDB" id="1098763at2759"/>
<evidence type="ECO:0000259" key="1">
    <source>
        <dbReference type="Pfam" id="PF14111"/>
    </source>
</evidence>
<keyword evidence="3" id="KW-1185">Reference proteome</keyword>
<dbReference type="Proteomes" id="UP000187406">
    <property type="component" value="Unassembled WGS sequence"/>
</dbReference>
<sequence length="189" mass="21625">IIQPKWGQVGNFSFHVVGNGVFLVKFLNTQARDWVMDNGPWDIWGYHLALRRWTKGMSLKLEDCKSIPVWVTLSKVPVEYWTKIGLSYIASVLGRPLHMDLSTTNRHALSFARVCIEMSASSPFPNSITLELEDGITTNIEVEYPWKPTSCTLCKIFDHSNKNCSRAVRREWMPKQEVAAQRKPEDVEG</sequence>
<evidence type="ECO:0000313" key="3">
    <source>
        <dbReference type="Proteomes" id="UP000187406"/>
    </source>
</evidence>
<feature type="non-terminal residue" evidence="2">
    <location>
        <position position="1"/>
    </location>
</feature>
<dbReference type="EMBL" id="BDDD01006212">
    <property type="protein sequence ID" value="GAV90382.1"/>
    <property type="molecule type" value="Genomic_DNA"/>
</dbReference>
<organism evidence="2 3">
    <name type="scientific">Cephalotus follicularis</name>
    <name type="common">Albany pitcher plant</name>
    <dbReference type="NCBI Taxonomy" id="3775"/>
    <lineage>
        <taxon>Eukaryota</taxon>
        <taxon>Viridiplantae</taxon>
        <taxon>Streptophyta</taxon>
        <taxon>Embryophyta</taxon>
        <taxon>Tracheophyta</taxon>
        <taxon>Spermatophyta</taxon>
        <taxon>Magnoliopsida</taxon>
        <taxon>eudicotyledons</taxon>
        <taxon>Gunneridae</taxon>
        <taxon>Pentapetalae</taxon>
        <taxon>rosids</taxon>
        <taxon>fabids</taxon>
        <taxon>Oxalidales</taxon>
        <taxon>Cephalotaceae</taxon>
        <taxon>Cephalotus</taxon>
    </lineage>
</organism>
<name>A0A1Q3DD47_CEPFO</name>
<proteinExistence type="predicted"/>
<reference evidence="3" key="1">
    <citation type="submission" date="2016-04" db="EMBL/GenBank/DDBJ databases">
        <title>Cephalotus genome sequencing.</title>
        <authorList>
            <person name="Fukushima K."/>
            <person name="Hasebe M."/>
            <person name="Fang X."/>
        </authorList>
    </citation>
    <scope>NUCLEOTIDE SEQUENCE [LARGE SCALE GENOMIC DNA]</scope>
    <source>
        <strain evidence="3">cv. St1</strain>
    </source>
</reference>
<dbReference type="InParanoid" id="A0A1Q3DD47"/>
<protein>
    <submittedName>
        <fullName evidence="2">DUF4283 domain-containing protein/zf-CCHC_4 domain-containing protein</fullName>
    </submittedName>
</protein>
<comment type="caution">
    <text evidence="2">The sequence shown here is derived from an EMBL/GenBank/DDBJ whole genome shotgun (WGS) entry which is preliminary data.</text>
</comment>
<dbReference type="PANTHER" id="PTHR31286:SF165">
    <property type="entry name" value="DUF4283 DOMAIN-CONTAINING PROTEIN"/>
    <property type="match status" value="1"/>
</dbReference>
<gene>
    <name evidence="2" type="ORF">CFOL_v3_33791</name>
</gene>
<dbReference type="AlphaFoldDB" id="A0A1Q3DD47"/>
<evidence type="ECO:0000313" key="2">
    <source>
        <dbReference type="EMBL" id="GAV90382.1"/>
    </source>
</evidence>
<dbReference type="Pfam" id="PF14111">
    <property type="entry name" value="DUF4283"/>
    <property type="match status" value="1"/>
</dbReference>
<accession>A0A1Q3DD47</accession>
<dbReference type="InterPro" id="IPR025558">
    <property type="entry name" value="DUF4283"/>
</dbReference>
<dbReference type="PANTHER" id="PTHR31286">
    <property type="entry name" value="GLYCINE-RICH CELL WALL STRUCTURAL PROTEIN 1.8-LIKE"/>
    <property type="match status" value="1"/>
</dbReference>